<evidence type="ECO:0000256" key="1">
    <source>
        <dbReference type="ARBA" id="ARBA00022801"/>
    </source>
</evidence>
<keyword evidence="1 2" id="KW-0378">Hydrolase</keyword>
<protein>
    <submittedName>
        <fullName evidence="2">Acyl-CoA thioesterase</fullName>
        <ecNumber evidence="2">3.1.2.-</ecNumber>
    </submittedName>
</protein>
<dbReference type="Pfam" id="PF13279">
    <property type="entry name" value="4HBT_2"/>
    <property type="match status" value="1"/>
</dbReference>
<dbReference type="CDD" id="cd00586">
    <property type="entry name" value="4HBT"/>
    <property type="match status" value="1"/>
</dbReference>
<evidence type="ECO:0000313" key="3">
    <source>
        <dbReference type="Proteomes" id="UP001617669"/>
    </source>
</evidence>
<proteinExistence type="predicted"/>
<dbReference type="GO" id="GO:0016787">
    <property type="term" value="F:hydrolase activity"/>
    <property type="evidence" value="ECO:0007669"/>
    <property type="project" value="UniProtKB-KW"/>
</dbReference>
<dbReference type="SUPFAM" id="SSF54637">
    <property type="entry name" value="Thioesterase/thiol ester dehydrase-isomerase"/>
    <property type="match status" value="1"/>
</dbReference>
<comment type="caution">
    <text evidence="2">The sequence shown here is derived from an EMBL/GenBank/DDBJ whole genome shotgun (WGS) entry which is preliminary data.</text>
</comment>
<dbReference type="InterPro" id="IPR006684">
    <property type="entry name" value="YbgC/YbaW"/>
</dbReference>
<dbReference type="Gene3D" id="3.10.129.10">
    <property type="entry name" value="Hotdog Thioesterase"/>
    <property type="match status" value="1"/>
</dbReference>
<dbReference type="EC" id="3.1.2.-" evidence="2"/>
<accession>A0ABW8GH85</accession>
<dbReference type="RefSeq" id="WP_400877891.1">
    <property type="nucleotide sequence ID" value="NZ_JBIWXY010000001.1"/>
</dbReference>
<organism evidence="2 3">
    <name type="scientific">Methylobacillus methanolivorans</name>
    <dbReference type="NCBI Taxonomy" id="1848927"/>
    <lineage>
        <taxon>Bacteria</taxon>
        <taxon>Pseudomonadati</taxon>
        <taxon>Pseudomonadota</taxon>
        <taxon>Betaproteobacteria</taxon>
        <taxon>Nitrosomonadales</taxon>
        <taxon>Methylophilaceae</taxon>
        <taxon>Methylobacillus</taxon>
    </lineage>
</organism>
<name>A0ABW8GH85_9PROT</name>
<evidence type="ECO:0000313" key="2">
    <source>
        <dbReference type="EMBL" id="MFJ5444713.1"/>
    </source>
</evidence>
<keyword evidence="3" id="KW-1185">Reference proteome</keyword>
<dbReference type="PIRSF" id="PIRSF003230">
    <property type="entry name" value="YbgC"/>
    <property type="match status" value="1"/>
</dbReference>
<gene>
    <name evidence="2" type="ORF">ACIKP9_00575</name>
</gene>
<dbReference type="InterPro" id="IPR029069">
    <property type="entry name" value="HotDog_dom_sf"/>
</dbReference>
<dbReference type="EMBL" id="JBIWXY010000001">
    <property type="protein sequence ID" value="MFJ5444713.1"/>
    <property type="molecule type" value="Genomic_DNA"/>
</dbReference>
<sequence length="138" mass="15692">MSEISATITVEVPFHDVDAMNVAWHGHYVKYFEVARCALLRQFNYDYPQMQASGYLWPVVECHLKYIKPAIYGQTLQVTATLLEYENRLKIAYAIHDAASGERLTKGYTTQLAIEASSMELQFVSPAVLIENIQALCR</sequence>
<reference evidence="2 3" key="1">
    <citation type="submission" date="2024-11" db="EMBL/GenBank/DDBJ databases">
        <authorList>
            <person name="Kaparullina E.N."/>
            <person name="Delegan Y.A."/>
            <person name="Doronina N.V."/>
        </authorList>
    </citation>
    <scope>NUCLEOTIDE SEQUENCE [LARGE SCALE GENOMIC DNA]</scope>
    <source>
        <strain evidence="2 3">7sh_L</strain>
    </source>
</reference>
<dbReference type="Proteomes" id="UP001617669">
    <property type="component" value="Unassembled WGS sequence"/>
</dbReference>